<evidence type="ECO:0000313" key="12">
    <source>
        <dbReference type="EMBL" id="KAJ3256306.1"/>
    </source>
</evidence>
<dbReference type="Pfam" id="PF01351">
    <property type="entry name" value="RNase_HII"/>
    <property type="match status" value="1"/>
</dbReference>
<evidence type="ECO:0000256" key="7">
    <source>
        <dbReference type="ARBA" id="ARBA00022759"/>
    </source>
</evidence>
<dbReference type="GO" id="GO:0003723">
    <property type="term" value="F:RNA binding"/>
    <property type="evidence" value="ECO:0007669"/>
    <property type="project" value="UniProtKB-UniRule"/>
</dbReference>
<evidence type="ECO:0000256" key="10">
    <source>
        <dbReference type="RuleBase" id="RU003515"/>
    </source>
</evidence>
<dbReference type="InterPro" id="IPR024567">
    <property type="entry name" value="RNase_HII/HIII_dom"/>
</dbReference>
<keyword evidence="8 10" id="KW-0378">Hydrolase</keyword>
<dbReference type="GO" id="GO:0006298">
    <property type="term" value="P:mismatch repair"/>
    <property type="evidence" value="ECO:0007669"/>
    <property type="project" value="TreeGrafter"/>
</dbReference>
<dbReference type="AlphaFoldDB" id="A0AAD5UI30"/>
<comment type="similarity">
    <text evidence="4">Belongs to the RNase HII family. Eukaryotic subfamily.</text>
</comment>
<keyword evidence="7 10" id="KW-0255">Endonuclease</keyword>
<evidence type="ECO:0000259" key="11">
    <source>
        <dbReference type="PROSITE" id="PS51975"/>
    </source>
</evidence>
<reference evidence="12" key="1">
    <citation type="submission" date="2020-05" db="EMBL/GenBank/DDBJ databases">
        <title>Phylogenomic resolution of chytrid fungi.</title>
        <authorList>
            <person name="Stajich J.E."/>
            <person name="Amses K."/>
            <person name="Simmons R."/>
            <person name="Seto K."/>
            <person name="Myers J."/>
            <person name="Bonds A."/>
            <person name="Quandt C.A."/>
            <person name="Barry K."/>
            <person name="Liu P."/>
            <person name="Grigoriev I."/>
            <person name="Longcore J.E."/>
            <person name="James T.Y."/>
        </authorList>
    </citation>
    <scope>NUCLEOTIDE SEQUENCE</scope>
    <source>
        <strain evidence="12">PLAUS21</strain>
    </source>
</reference>
<dbReference type="InterPro" id="IPR012337">
    <property type="entry name" value="RNaseH-like_sf"/>
</dbReference>
<comment type="catalytic activity">
    <reaction evidence="1 10">
        <text>Endonucleolytic cleavage to 5'-phosphomonoester.</text>
        <dbReference type="EC" id="3.1.26.4"/>
    </reaction>
</comment>
<dbReference type="GO" id="GO:0043137">
    <property type="term" value="P:DNA replication, removal of RNA primer"/>
    <property type="evidence" value="ECO:0007669"/>
    <property type="project" value="TreeGrafter"/>
</dbReference>
<name>A0AAD5UI30_9FUNG</name>
<dbReference type="GO" id="GO:0032299">
    <property type="term" value="C:ribonuclease H2 complex"/>
    <property type="evidence" value="ECO:0007669"/>
    <property type="project" value="TreeGrafter"/>
</dbReference>
<feature type="domain" description="RNase H type-2" evidence="11">
    <location>
        <begin position="1"/>
        <end position="206"/>
    </location>
</feature>
<evidence type="ECO:0000256" key="4">
    <source>
        <dbReference type="ARBA" id="ARBA00007058"/>
    </source>
</evidence>
<dbReference type="GO" id="GO:0046872">
    <property type="term" value="F:metal ion binding"/>
    <property type="evidence" value="ECO:0007669"/>
    <property type="project" value="UniProtKB-KW"/>
</dbReference>
<evidence type="ECO:0000256" key="9">
    <source>
        <dbReference type="PROSITE-ProRule" id="PRU01319"/>
    </source>
</evidence>
<evidence type="ECO:0000256" key="8">
    <source>
        <dbReference type="ARBA" id="ARBA00022801"/>
    </source>
</evidence>
<dbReference type="GO" id="GO:0004523">
    <property type="term" value="F:RNA-DNA hybrid ribonuclease activity"/>
    <property type="evidence" value="ECO:0007669"/>
    <property type="project" value="UniProtKB-EC"/>
</dbReference>
<evidence type="ECO:0000256" key="5">
    <source>
        <dbReference type="ARBA" id="ARBA00022722"/>
    </source>
</evidence>
<comment type="cofactor">
    <cofactor evidence="3">
        <name>Mg(2+)</name>
        <dbReference type="ChEBI" id="CHEBI:18420"/>
    </cofactor>
</comment>
<organism evidence="12 13">
    <name type="scientific">Boothiomyces macroporosus</name>
    <dbReference type="NCBI Taxonomy" id="261099"/>
    <lineage>
        <taxon>Eukaryota</taxon>
        <taxon>Fungi</taxon>
        <taxon>Fungi incertae sedis</taxon>
        <taxon>Chytridiomycota</taxon>
        <taxon>Chytridiomycota incertae sedis</taxon>
        <taxon>Chytridiomycetes</taxon>
        <taxon>Rhizophydiales</taxon>
        <taxon>Terramycetaceae</taxon>
        <taxon>Boothiomyces</taxon>
    </lineage>
</organism>
<accession>A0AAD5UI30</accession>
<comment type="function">
    <text evidence="10">Endonuclease that specifically degrades the RNA of RNA-DNA hybrids.</text>
</comment>
<keyword evidence="5 10" id="KW-0540">Nuclease</keyword>
<dbReference type="InterPro" id="IPR023160">
    <property type="entry name" value="RNase_HII_hlx-loop-hlx_cap_dom"/>
</dbReference>
<keyword evidence="6" id="KW-0479">Metal-binding</keyword>
<comment type="cofactor">
    <cofactor evidence="2">
        <name>Mn(2+)</name>
        <dbReference type="ChEBI" id="CHEBI:29035"/>
    </cofactor>
</comment>
<dbReference type="Proteomes" id="UP001210925">
    <property type="component" value="Unassembled WGS sequence"/>
</dbReference>
<evidence type="ECO:0000256" key="2">
    <source>
        <dbReference type="ARBA" id="ARBA00001936"/>
    </source>
</evidence>
<proteinExistence type="inferred from homology"/>
<evidence type="ECO:0000256" key="3">
    <source>
        <dbReference type="ARBA" id="ARBA00001946"/>
    </source>
</evidence>
<protein>
    <recommendedName>
        <fullName evidence="10">Ribonuclease</fullName>
        <ecNumber evidence="10">3.1.26.4</ecNumber>
    </recommendedName>
</protein>
<dbReference type="SUPFAM" id="SSF53098">
    <property type="entry name" value="Ribonuclease H-like"/>
    <property type="match status" value="1"/>
</dbReference>
<dbReference type="PANTHER" id="PTHR10954:SF7">
    <property type="entry name" value="RIBONUCLEASE H2 SUBUNIT A"/>
    <property type="match status" value="1"/>
</dbReference>
<comment type="caution">
    <text evidence="9">Lacks conserved residue(s) required for the propagation of feature annotation.</text>
</comment>
<keyword evidence="13" id="KW-1185">Reference proteome</keyword>
<dbReference type="Gene3D" id="1.10.10.460">
    <property type="entry name" value="Ribonuclease hii. Domain 2"/>
    <property type="match status" value="1"/>
</dbReference>
<comment type="caution">
    <text evidence="12">The sequence shown here is derived from an EMBL/GenBank/DDBJ whole genome shotgun (WGS) entry which is preliminary data.</text>
</comment>
<dbReference type="InterPro" id="IPR001352">
    <property type="entry name" value="RNase_HII/HIII"/>
</dbReference>
<dbReference type="EC" id="3.1.26.4" evidence="10"/>
<gene>
    <name evidence="12" type="primary">RNASEH2A</name>
    <name evidence="12" type="ORF">HK103_005561</name>
</gene>
<dbReference type="PANTHER" id="PTHR10954">
    <property type="entry name" value="RIBONUCLEASE H2 SUBUNIT A"/>
    <property type="match status" value="1"/>
</dbReference>
<dbReference type="FunFam" id="1.10.10.460:FF:000001">
    <property type="entry name" value="Ribonuclease"/>
    <property type="match status" value="1"/>
</dbReference>
<evidence type="ECO:0000256" key="6">
    <source>
        <dbReference type="ARBA" id="ARBA00022723"/>
    </source>
</evidence>
<evidence type="ECO:0000313" key="13">
    <source>
        <dbReference type="Proteomes" id="UP001210925"/>
    </source>
</evidence>
<dbReference type="CDD" id="cd07181">
    <property type="entry name" value="RNase_HII_eukaryota_like"/>
    <property type="match status" value="1"/>
</dbReference>
<dbReference type="Gene3D" id="3.30.420.10">
    <property type="entry name" value="Ribonuclease H-like superfamily/Ribonuclease H"/>
    <property type="match status" value="1"/>
</dbReference>
<dbReference type="PROSITE" id="PS51975">
    <property type="entry name" value="RNASE_H_2"/>
    <property type="match status" value="1"/>
</dbReference>
<dbReference type="NCBIfam" id="TIGR00729">
    <property type="entry name" value="ribonuclease HII"/>
    <property type="match status" value="1"/>
</dbReference>
<dbReference type="InterPro" id="IPR036397">
    <property type="entry name" value="RNaseH_sf"/>
</dbReference>
<sequence>MSELKISKTSFEKYHIPEDDREYILGVDEADSKILSEEDRDALFDKVQQNEWIGYAYYSISPSDISNFMLQKNKYNLNEIAHDTTIHLINKVFGKLKIKKIIVDTVGPAEKYQEKLKKIFDTDILVTKKADSLYPIVSCASIVAKVTRDATLKTMFENHSNFGSGYPSDPNTKQWLAENVDPVFGYPNTVRFSWSTCETILESKGVSVVWEKEIEPTKKRGVFYDSIGLKY</sequence>
<dbReference type="EMBL" id="JADGKB010000052">
    <property type="protein sequence ID" value="KAJ3256306.1"/>
    <property type="molecule type" value="Genomic_DNA"/>
</dbReference>
<evidence type="ECO:0000256" key="1">
    <source>
        <dbReference type="ARBA" id="ARBA00000077"/>
    </source>
</evidence>
<dbReference type="InterPro" id="IPR004649">
    <property type="entry name" value="RNase_H2_suA"/>
</dbReference>